<dbReference type="CDD" id="cd00475">
    <property type="entry name" value="Cis_IPPS"/>
    <property type="match status" value="1"/>
</dbReference>
<dbReference type="InterPro" id="IPR001441">
    <property type="entry name" value="UPP_synth-like"/>
</dbReference>
<keyword evidence="4" id="KW-1185">Reference proteome</keyword>
<protein>
    <recommendedName>
        <fullName evidence="2">Ditrans,polycis-undecaprenyl-diphosphate synthase ((2E,6E)-farnesyl-diphosphate specific)</fullName>
        <ecNumber evidence="2">2.5.1.31</ecNumber>
    </recommendedName>
    <alternativeName>
        <fullName evidence="2">Ditrans,polycis-undecaprenylcistransferase</fullName>
    </alternativeName>
    <alternativeName>
        <fullName evidence="2">Undecaprenyl diphosphate synthase</fullName>
        <shortName evidence="2">UDS</shortName>
    </alternativeName>
    <alternativeName>
        <fullName evidence="2">Undecaprenyl pyrophosphate synthase</fullName>
        <shortName evidence="2">UPP synthase</shortName>
    </alternativeName>
</protein>
<evidence type="ECO:0000313" key="4">
    <source>
        <dbReference type="Proteomes" id="UP000289537"/>
    </source>
</evidence>
<dbReference type="PROSITE" id="PS01066">
    <property type="entry name" value="UPP_SYNTHASE"/>
    <property type="match status" value="1"/>
</dbReference>
<reference evidence="3 4" key="1">
    <citation type="journal article" date="2017" name="Proc. Natl. Acad. Sci. U.S.A.">
        <title>Small genome symbiont underlies cuticle hardness in beetles.</title>
        <authorList>
            <person name="Anbutsu H."/>
            <person name="Moriyama M."/>
            <person name="Nikoh N."/>
            <person name="Hosokawa T."/>
            <person name="Futahashi R."/>
            <person name="Tanahashi M."/>
            <person name="Meng X.Y."/>
            <person name="Kuriwada T."/>
            <person name="Mori N."/>
            <person name="Oshima K."/>
            <person name="Hattori M."/>
            <person name="Fujie M."/>
            <person name="Satoh N."/>
            <person name="Maeda T."/>
            <person name="Shigenobu S."/>
            <person name="Koga R."/>
            <person name="Fukatsu T."/>
        </authorList>
    </citation>
    <scope>NUCLEOTIDE SEQUENCE [LARGE SCALE GENOMIC DNA]</scope>
    <source>
        <strain evidence="3">NARRFE1</strain>
    </source>
</reference>
<dbReference type="AlphaFoldDB" id="A0A2Z5T3U0"/>
<feature type="binding site" evidence="2">
    <location>
        <position position="22"/>
    </location>
    <ligand>
        <name>substrate</name>
    </ligand>
</feature>
<comment type="subunit">
    <text evidence="2">Homodimer.</text>
</comment>
<feature type="binding site" evidence="2">
    <location>
        <position position="34"/>
    </location>
    <ligand>
        <name>substrate</name>
    </ligand>
</feature>
<feature type="binding site" evidence="2">
    <location>
        <position position="188"/>
    </location>
    <ligand>
        <name>substrate</name>
    </ligand>
</feature>
<dbReference type="SUPFAM" id="SSF64005">
    <property type="entry name" value="Undecaprenyl diphosphate synthase"/>
    <property type="match status" value="1"/>
</dbReference>
<evidence type="ECO:0000313" key="3">
    <source>
        <dbReference type="EMBL" id="BBA85060.1"/>
    </source>
</evidence>
<sequence>MKFNINKIPNHVAIIMDGNGRWANKKGKPRTFGHKKGTESINKIIDISIYYNLKMLTLYVMSIENINKRPKEEINYIMNIFLNKLKYEINNLNKKNIKINIIGNRKLLNKKLIFYIKETENITKNNNKLILNIAINYSGKWDLIQAFNKINYKLKTGKLKINYISESLINKYISINNKYFSNVDLLIRTGGEKRVSNFLLWNIAYSELYFTDVLWPDFGEKEFIESLISYSKRNRKFGNIK</sequence>
<dbReference type="FunFam" id="3.40.1180.10:FF:000001">
    <property type="entry name" value="(2E,6E)-farnesyl-diphosphate-specific ditrans,polycis-undecaprenyl-diphosphate synthase"/>
    <property type="match status" value="1"/>
</dbReference>
<dbReference type="Proteomes" id="UP000289537">
    <property type="component" value="Chromosome"/>
</dbReference>
<dbReference type="EMBL" id="AP018161">
    <property type="protein sequence ID" value="BBA85060.1"/>
    <property type="molecule type" value="Genomic_DNA"/>
</dbReference>
<feature type="active site" description="Proton acceptor" evidence="2">
    <location>
        <position position="65"/>
    </location>
</feature>
<dbReference type="GO" id="GO:0009252">
    <property type="term" value="P:peptidoglycan biosynthetic process"/>
    <property type="evidence" value="ECO:0007669"/>
    <property type="project" value="UniProtKB-UniRule"/>
</dbReference>
<dbReference type="InterPro" id="IPR036424">
    <property type="entry name" value="UPP_synth-like_sf"/>
</dbReference>
<dbReference type="EC" id="2.5.1.31" evidence="2"/>
<keyword evidence="2" id="KW-0460">Magnesium</keyword>
<dbReference type="Pfam" id="PF01255">
    <property type="entry name" value="Prenyltransf"/>
    <property type="match status" value="1"/>
</dbReference>
<dbReference type="HAMAP" id="MF_01139">
    <property type="entry name" value="ISPT"/>
    <property type="match status" value="1"/>
</dbReference>
<dbReference type="GO" id="GO:0008360">
    <property type="term" value="P:regulation of cell shape"/>
    <property type="evidence" value="ECO:0007669"/>
    <property type="project" value="UniProtKB-KW"/>
</dbReference>
<dbReference type="OrthoDB" id="4191603at2"/>
<feature type="binding site" evidence="2">
    <location>
        <position position="30"/>
    </location>
    <ligand>
        <name>substrate</name>
    </ligand>
</feature>
<dbReference type="PANTHER" id="PTHR10291">
    <property type="entry name" value="DEHYDRODOLICHYL DIPHOSPHATE SYNTHASE FAMILY MEMBER"/>
    <property type="match status" value="1"/>
</dbReference>
<keyword evidence="2" id="KW-0133">Cell shape</keyword>
<dbReference type="GO" id="GO:0008834">
    <property type="term" value="F:ditrans,polycis-undecaprenyl-diphosphate synthase [(2E,6E)-farnesyl-diphosphate specific] activity"/>
    <property type="evidence" value="ECO:0007669"/>
    <property type="project" value="UniProtKB-UniRule"/>
</dbReference>
<keyword evidence="2" id="KW-0479">Metal-binding</keyword>
<feature type="binding site" evidence="2">
    <location>
        <position position="69"/>
    </location>
    <ligand>
        <name>substrate</name>
    </ligand>
</feature>
<gene>
    <name evidence="2 3" type="primary">uppS</name>
    <name evidence="3" type="ORF">NARRFE1_01150</name>
</gene>
<feature type="binding site" evidence="2">
    <location>
        <position position="207"/>
    </location>
    <ligand>
        <name>Mg(2+)</name>
        <dbReference type="ChEBI" id="CHEBI:18420"/>
    </ligand>
</feature>
<feature type="binding site" evidence="2">
    <location>
        <position position="17"/>
    </location>
    <ligand>
        <name>Mg(2+)</name>
        <dbReference type="ChEBI" id="CHEBI:18420"/>
    </ligand>
</feature>
<dbReference type="KEGG" id="eor:NARRFE1_01150"/>
<organism evidence="3 4">
    <name type="scientific">endosymbiont of Rhynchophorus ferrugineus</name>
    <dbReference type="NCBI Taxonomy" id="1972133"/>
    <lineage>
        <taxon>Bacteria</taxon>
        <taxon>Pseudomonadati</taxon>
        <taxon>Pseudomonadota</taxon>
        <taxon>Gammaproteobacteria</taxon>
        <taxon>Candidatus Nardonella</taxon>
    </lineage>
</organism>
<dbReference type="RefSeq" id="WP_148708410.1">
    <property type="nucleotide sequence ID" value="NZ_AP018161.1"/>
</dbReference>
<feature type="binding site" evidence="2">
    <location>
        <begin position="18"/>
        <end position="21"/>
    </location>
    <ligand>
        <name>substrate</name>
    </ligand>
</feature>
<comment type="cofactor">
    <cofactor evidence="2">
        <name>Mg(2+)</name>
        <dbReference type="ChEBI" id="CHEBI:18420"/>
    </cofactor>
    <text evidence="2">Binds 2 magnesium ions per subunit.</text>
</comment>
<feature type="binding site" evidence="2">
    <location>
        <begin position="194"/>
        <end position="196"/>
    </location>
    <ligand>
        <name>substrate</name>
    </ligand>
</feature>
<name>A0A2Z5T3U0_9GAMM</name>
<keyword evidence="2" id="KW-0961">Cell wall biogenesis/degradation</keyword>
<keyword evidence="2" id="KW-0573">Peptidoglycan synthesis</keyword>
<feature type="active site" evidence="2">
    <location>
        <position position="17"/>
    </location>
</feature>
<accession>A0A2Z5T3U0</accession>
<dbReference type="GO" id="GO:0071555">
    <property type="term" value="P:cell wall organization"/>
    <property type="evidence" value="ECO:0007669"/>
    <property type="project" value="UniProtKB-KW"/>
</dbReference>
<dbReference type="NCBIfam" id="TIGR00055">
    <property type="entry name" value="uppS"/>
    <property type="match status" value="1"/>
</dbReference>
<comment type="catalytic activity">
    <reaction evidence="2">
        <text>8 isopentenyl diphosphate + (2E,6E)-farnesyl diphosphate = di-trans,octa-cis-undecaprenyl diphosphate + 8 diphosphate</text>
        <dbReference type="Rhea" id="RHEA:27551"/>
        <dbReference type="ChEBI" id="CHEBI:33019"/>
        <dbReference type="ChEBI" id="CHEBI:58405"/>
        <dbReference type="ChEBI" id="CHEBI:128769"/>
        <dbReference type="ChEBI" id="CHEBI:175763"/>
        <dbReference type="EC" id="2.5.1.31"/>
    </reaction>
</comment>
<feature type="binding site" evidence="2">
    <location>
        <begin position="62"/>
        <end position="64"/>
    </location>
    <ligand>
        <name>substrate</name>
    </ligand>
</feature>
<dbReference type="Gene3D" id="3.40.1180.10">
    <property type="entry name" value="Decaprenyl diphosphate synthase-like"/>
    <property type="match status" value="1"/>
</dbReference>
<dbReference type="InterPro" id="IPR018520">
    <property type="entry name" value="UPP_synth-like_CS"/>
</dbReference>
<dbReference type="GO" id="GO:0000287">
    <property type="term" value="F:magnesium ion binding"/>
    <property type="evidence" value="ECO:0007669"/>
    <property type="project" value="UniProtKB-UniRule"/>
</dbReference>
<keyword evidence="1 2" id="KW-0808">Transferase</keyword>
<dbReference type="PANTHER" id="PTHR10291:SF0">
    <property type="entry name" value="DEHYDRODOLICHYL DIPHOSPHATE SYNTHASE 2"/>
    <property type="match status" value="1"/>
</dbReference>
<comment type="function">
    <text evidence="2">Catalyzes the sequential condensation of isopentenyl diphosphate (IPP) with (2E,6E)-farnesyl diphosphate (E,E-FPP) to yield (2Z,6Z,10Z,14Z,18Z,22Z,26Z,30Z,34E,38E)-undecaprenyl diphosphate (di-trans,octa-cis-UPP). UPP is the precursor of glycosyl carrier lipid in the biosynthesis of bacterial cell wall polysaccharide components such as peptidoglycan and lipopolysaccharide.</text>
</comment>
<comment type="similarity">
    <text evidence="2">Belongs to the UPP synthase family.</text>
</comment>
<evidence type="ECO:0000256" key="2">
    <source>
        <dbReference type="HAMAP-Rule" id="MF_01139"/>
    </source>
</evidence>
<dbReference type="GO" id="GO:0016094">
    <property type="term" value="P:polyprenol biosynthetic process"/>
    <property type="evidence" value="ECO:0007669"/>
    <property type="project" value="TreeGrafter"/>
</dbReference>
<proteinExistence type="inferred from homology"/>
<comment type="caution">
    <text evidence="2">Lacks conserved residue(s) required for the propagation of feature annotation.</text>
</comment>
<evidence type="ECO:0000256" key="1">
    <source>
        <dbReference type="ARBA" id="ARBA00022679"/>
    </source>
</evidence>